<dbReference type="RefSeq" id="WP_012607009.1">
    <property type="nucleotide sequence ID" value="NC_011761.1"/>
</dbReference>
<keyword evidence="5" id="KW-1185">Reference proteome</keyword>
<proteinExistence type="predicted"/>
<feature type="compositionally biased region" description="Polar residues" evidence="1">
    <location>
        <begin position="56"/>
        <end position="74"/>
    </location>
</feature>
<dbReference type="EMBL" id="CP001219">
    <property type="protein sequence ID" value="ACK79735.1"/>
    <property type="molecule type" value="Genomic_DNA"/>
</dbReference>
<feature type="region of interest" description="Disordered" evidence="1">
    <location>
        <begin position="56"/>
        <end position="75"/>
    </location>
</feature>
<dbReference type="SMART" id="SM00014">
    <property type="entry name" value="acidPPc"/>
    <property type="match status" value="1"/>
</dbReference>
<feature type="chain" id="PRO_5002858055" evidence="2">
    <location>
        <begin position="23"/>
        <end position="347"/>
    </location>
</feature>
<dbReference type="SUPFAM" id="SSF48317">
    <property type="entry name" value="Acid phosphatase/Vanadium-dependent haloperoxidase"/>
    <property type="match status" value="1"/>
</dbReference>
<dbReference type="InterPro" id="IPR036938">
    <property type="entry name" value="PAP2/HPO_sf"/>
</dbReference>
<dbReference type="Pfam" id="PF01569">
    <property type="entry name" value="PAP2"/>
    <property type="match status" value="1"/>
</dbReference>
<name>B7J9E3_ACIF2</name>
<dbReference type="STRING" id="243159.AFE_1338"/>
<dbReference type="Gene3D" id="1.20.144.10">
    <property type="entry name" value="Phosphatidic acid phosphatase type 2/haloperoxidase"/>
    <property type="match status" value="1"/>
</dbReference>
<keyword evidence="2" id="KW-0732">Signal</keyword>
<evidence type="ECO:0000313" key="4">
    <source>
        <dbReference type="EMBL" id="ACK79735.1"/>
    </source>
</evidence>
<evidence type="ECO:0000256" key="1">
    <source>
        <dbReference type="SAM" id="MobiDB-lite"/>
    </source>
</evidence>
<organism evidence="4 5">
    <name type="scientific">Acidithiobacillus ferrooxidans (strain ATCC 23270 / DSM 14882 / CIP 104768 / NCIMB 8455)</name>
    <name type="common">Ferrobacillus ferrooxidans (strain ATCC 23270)</name>
    <dbReference type="NCBI Taxonomy" id="243159"/>
    <lineage>
        <taxon>Bacteria</taxon>
        <taxon>Pseudomonadati</taxon>
        <taxon>Pseudomonadota</taxon>
        <taxon>Acidithiobacillia</taxon>
        <taxon>Acidithiobacillales</taxon>
        <taxon>Acidithiobacillaceae</taxon>
        <taxon>Acidithiobacillus</taxon>
    </lineage>
</organism>
<dbReference type="HOGENOM" id="CLU_798384_0_0_6"/>
<sequence>MRAAWTTSILFALLIGQGSAFADGLSWLASYPYYGQPASSKLVAAGLAPGTLEKVTATQPSQPSGDSAVTSSQPLGARSAITESHSIGAQNGQAQMPAWWNEPLQSQEQQPNPGLVPYHAVSAPWYDTPLGVLGIGVAATGTTMLFDHGINNYVDNHVSVGFRNHVALNIADVITDGSLIIAGTTWFQSPWASAKLAHTSSVALTSAVATTVEVFALKYAVGRARPGGPNTSSTQYHPFSSRYAIFSTSFLFNNNGPATASFPSGHTAIAFAVITPYAQNYHLPWLYALPMLVGVSRIVAVDGHWASDVVAGGFLGWLTADLTNRLFPNSDYGFMIFGDGVGFHGKF</sequence>
<reference evidence="4 5" key="1">
    <citation type="journal article" date="2008" name="BMC Genomics">
        <title>Acidithiobacillus ferrooxidans metabolism: from genome sequence to industrial applications.</title>
        <authorList>
            <person name="Valdes J."/>
            <person name="Pedroso I."/>
            <person name="Quatrini R."/>
            <person name="Dodson R.J."/>
            <person name="Tettelin H."/>
            <person name="Blake R.II."/>
            <person name="Eisen J.A."/>
            <person name="Holmes D.S."/>
        </authorList>
    </citation>
    <scope>NUCLEOTIDE SEQUENCE [LARGE SCALE GENOMIC DNA]</scope>
    <source>
        <strain evidence="5">ATCC 23270 / DSM 14882 / CIP 104768 / NCIMB 8455</strain>
    </source>
</reference>
<evidence type="ECO:0000313" key="5">
    <source>
        <dbReference type="Proteomes" id="UP000001362"/>
    </source>
</evidence>
<dbReference type="KEGG" id="afr:AFE_1338"/>
<dbReference type="InterPro" id="IPR000326">
    <property type="entry name" value="PAP2/HPO"/>
</dbReference>
<protein>
    <submittedName>
        <fullName evidence="4">PAP2 family protein</fullName>
    </submittedName>
</protein>
<dbReference type="AlphaFoldDB" id="B7J9E3"/>
<evidence type="ECO:0000259" key="3">
    <source>
        <dbReference type="SMART" id="SM00014"/>
    </source>
</evidence>
<feature type="domain" description="Phosphatidic acid phosphatase type 2/haloperoxidase" evidence="3">
    <location>
        <begin position="199"/>
        <end position="324"/>
    </location>
</feature>
<gene>
    <name evidence="4" type="ordered locus">AFE_1338</name>
</gene>
<dbReference type="GeneID" id="65280579"/>
<dbReference type="eggNOG" id="COG0671">
    <property type="taxonomic scope" value="Bacteria"/>
</dbReference>
<accession>B7J9E3</accession>
<feature type="signal peptide" evidence="2">
    <location>
        <begin position="1"/>
        <end position="22"/>
    </location>
</feature>
<dbReference type="PaxDb" id="243159-AFE_1338"/>
<dbReference type="Proteomes" id="UP000001362">
    <property type="component" value="Chromosome"/>
</dbReference>
<evidence type="ECO:0000256" key="2">
    <source>
        <dbReference type="SAM" id="SignalP"/>
    </source>
</evidence>